<dbReference type="CDD" id="cd00851">
    <property type="entry name" value="MTH1175"/>
    <property type="match status" value="1"/>
</dbReference>
<feature type="domain" description="Dinitrogenase iron-molybdenum cofactor biosynthesis" evidence="1">
    <location>
        <begin position="14"/>
        <end position="105"/>
    </location>
</feature>
<dbReference type="EMBL" id="JAPHEH010000002">
    <property type="protein sequence ID" value="MDG4477102.1"/>
    <property type="molecule type" value="Genomic_DNA"/>
</dbReference>
<dbReference type="InterPro" id="IPR036105">
    <property type="entry name" value="DiNase_FeMo-co_biosyn_sf"/>
</dbReference>
<dbReference type="InterPro" id="IPR003731">
    <property type="entry name" value="Di-Nase_FeMo-co_biosynth"/>
</dbReference>
<dbReference type="AlphaFoldDB" id="A0A9X4MI79"/>
<accession>A0A9X4MI79</accession>
<dbReference type="PANTHER" id="PTHR42983">
    <property type="entry name" value="DINITROGENASE IRON-MOLYBDENUM COFACTOR PROTEIN-RELATED"/>
    <property type="match status" value="1"/>
</dbReference>
<gene>
    <name evidence="2" type="ORF">OLX77_13150</name>
</gene>
<sequence length="141" mass="14540">MKLCITATGKKLSARVDPRFGRAPYFLLIDTETLSCEAIANPASATGQGAGIKAAQLLTDRGVAAVLTGTVGPNAVEALQAARIKTYEGVDPGDTAQEAIDRFKQGKFSASSAVSPRGGCGQGLGFGRKDGLGRGWGRCRP</sequence>
<evidence type="ECO:0000259" key="1">
    <source>
        <dbReference type="Pfam" id="PF02579"/>
    </source>
</evidence>
<dbReference type="Gene3D" id="3.30.420.130">
    <property type="entry name" value="Dinitrogenase iron-molybdenum cofactor biosynthesis domain"/>
    <property type="match status" value="1"/>
</dbReference>
<protein>
    <submittedName>
        <fullName evidence="2">NifB/NifX family molybdenum-iron cluster-binding protein</fullName>
    </submittedName>
</protein>
<proteinExistence type="predicted"/>
<comment type="caution">
    <text evidence="2">The sequence shown here is derived from an EMBL/GenBank/DDBJ whole genome shotgun (WGS) entry which is preliminary data.</text>
</comment>
<dbReference type="InterPro" id="IPR033913">
    <property type="entry name" value="MTH1175_dom"/>
</dbReference>
<dbReference type="Pfam" id="PF02579">
    <property type="entry name" value="Nitro_FeMo-Co"/>
    <property type="match status" value="1"/>
</dbReference>
<reference evidence="2" key="2">
    <citation type="submission" date="2022-10" db="EMBL/GenBank/DDBJ databases">
        <authorList>
            <person name="Aronson H.S."/>
        </authorList>
    </citation>
    <scope>NUCLEOTIDE SEQUENCE</scope>
    <source>
        <strain evidence="2">RS19-109</strain>
    </source>
</reference>
<evidence type="ECO:0000313" key="3">
    <source>
        <dbReference type="Proteomes" id="UP001154240"/>
    </source>
</evidence>
<dbReference type="Proteomes" id="UP001154240">
    <property type="component" value="Unassembled WGS sequence"/>
</dbReference>
<reference evidence="2" key="1">
    <citation type="journal article" date="2022" name="bioRxiv">
        <title>Thiovibrio frasassiensisgen. nov., sp. nov., an autotrophic, elemental sulfur disproportionating bacterium isolated from sulfidic karst sediment, and proposal of Thiovibrionaceae fam. nov.</title>
        <authorList>
            <person name="Aronson H."/>
            <person name="Thomas C."/>
            <person name="Bhattacharyya M."/>
            <person name="Eckstein S."/>
            <person name="Jensen S."/>
            <person name="Barco R."/>
            <person name="Macalady J."/>
            <person name="Amend J."/>
        </authorList>
    </citation>
    <scope>NUCLEOTIDE SEQUENCE</scope>
    <source>
        <strain evidence="2">RS19-109</strain>
    </source>
</reference>
<dbReference type="SUPFAM" id="SSF53146">
    <property type="entry name" value="Nitrogenase accessory factor-like"/>
    <property type="match status" value="1"/>
</dbReference>
<keyword evidence="3" id="KW-1185">Reference proteome</keyword>
<dbReference type="PANTHER" id="PTHR42983:SF1">
    <property type="entry name" value="IRON-MOLYBDENUM PROTEIN"/>
    <property type="match status" value="1"/>
</dbReference>
<organism evidence="2 3">
    <name type="scientific">Thiovibrio frasassiensis</name>
    <dbReference type="NCBI Taxonomy" id="2984131"/>
    <lineage>
        <taxon>Bacteria</taxon>
        <taxon>Pseudomonadati</taxon>
        <taxon>Thermodesulfobacteriota</taxon>
        <taxon>Desulfobulbia</taxon>
        <taxon>Desulfobulbales</taxon>
        <taxon>Thiovibrionaceae</taxon>
        <taxon>Thiovibrio</taxon>
    </lineage>
</organism>
<name>A0A9X4MI79_9BACT</name>
<evidence type="ECO:0000313" key="2">
    <source>
        <dbReference type="EMBL" id="MDG4477102.1"/>
    </source>
</evidence>
<dbReference type="RefSeq" id="WP_307634094.1">
    <property type="nucleotide sequence ID" value="NZ_JAPHEH010000002.1"/>
</dbReference>